<name>A0A4S3IYI9_9EURO</name>
<comment type="subcellular location">
    <subcellularLocation>
        <location evidence="1">Endomembrane system</location>
        <topology evidence="1">Multi-pass membrane protein</topology>
    </subcellularLocation>
</comment>
<dbReference type="FunFam" id="1.20.1250.20:FF:000308">
    <property type="entry name" value="MFS efflux transporter"/>
    <property type="match status" value="1"/>
</dbReference>
<evidence type="ECO:0000256" key="2">
    <source>
        <dbReference type="ARBA" id="ARBA00008335"/>
    </source>
</evidence>
<dbReference type="Gene3D" id="1.20.1250.20">
    <property type="entry name" value="MFS general substrate transporter like domains"/>
    <property type="match status" value="2"/>
</dbReference>
<feature type="transmembrane region" description="Helical" evidence="7">
    <location>
        <begin position="340"/>
        <end position="359"/>
    </location>
</feature>
<dbReference type="GO" id="GO:0016020">
    <property type="term" value="C:membrane"/>
    <property type="evidence" value="ECO:0007669"/>
    <property type="project" value="TreeGrafter"/>
</dbReference>
<feature type="transmembrane region" description="Helical" evidence="7">
    <location>
        <begin position="395"/>
        <end position="415"/>
    </location>
</feature>
<dbReference type="InterPro" id="IPR036259">
    <property type="entry name" value="MFS_trans_sf"/>
</dbReference>
<evidence type="ECO:0000256" key="1">
    <source>
        <dbReference type="ARBA" id="ARBA00004127"/>
    </source>
</evidence>
<dbReference type="SUPFAM" id="SSF103473">
    <property type="entry name" value="MFS general substrate transporter"/>
    <property type="match status" value="1"/>
</dbReference>
<feature type="transmembrane region" description="Helical" evidence="7">
    <location>
        <begin position="365"/>
        <end position="388"/>
    </location>
</feature>
<organism evidence="9 10">
    <name type="scientific">Aspergillus tanneri</name>
    <dbReference type="NCBI Taxonomy" id="1220188"/>
    <lineage>
        <taxon>Eukaryota</taxon>
        <taxon>Fungi</taxon>
        <taxon>Dikarya</taxon>
        <taxon>Ascomycota</taxon>
        <taxon>Pezizomycotina</taxon>
        <taxon>Eurotiomycetes</taxon>
        <taxon>Eurotiomycetidae</taxon>
        <taxon>Eurotiales</taxon>
        <taxon>Aspergillaceae</taxon>
        <taxon>Aspergillus</taxon>
        <taxon>Aspergillus subgen. Circumdati</taxon>
    </lineage>
</organism>
<feature type="transmembrane region" description="Helical" evidence="7">
    <location>
        <begin position="57"/>
        <end position="79"/>
    </location>
</feature>
<dbReference type="InterPro" id="IPR011701">
    <property type="entry name" value="MFS"/>
</dbReference>
<reference evidence="9 10" key="1">
    <citation type="submission" date="2019-03" db="EMBL/GenBank/DDBJ databases">
        <title>The genome sequence of a newly discovered highly antifungal drug resistant Aspergillus species, Aspergillus tanneri NIH 1004.</title>
        <authorList>
            <person name="Mounaud S."/>
            <person name="Singh I."/>
            <person name="Joardar V."/>
            <person name="Pakala S."/>
            <person name="Pakala S."/>
            <person name="Venepally P."/>
            <person name="Hoover J."/>
            <person name="Nierman W."/>
            <person name="Chung J."/>
            <person name="Losada L."/>
        </authorList>
    </citation>
    <scope>NUCLEOTIDE SEQUENCE [LARGE SCALE GENOMIC DNA]</scope>
    <source>
        <strain evidence="9 10">NIH1004</strain>
    </source>
</reference>
<evidence type="ECO:0000256" key="7">
    <source>
        <dbReference type="SAM" id="Phobius"/>
    </source>
</evidence>
<feature type="transmembrane region" description="Helical" evidence="7">
    <location>
        <begin position="308"/>
        <end position="328"/>
    </location>
</feature>
<feature type="transmembrane region" description="Helical" evidence="7">
    <location>
        <begin position="214"/>
        <end position="234"/>
    </location>
</feature>
<feature type="transmembrane region" description="Helical" evidence="7">
    <location>
        <begin position="182"/>
        <end position="202"/>
    </location>
</feature>
<accession>A0A4S3IYI9</accession>
<dbReference type="PANTHER" id="PTHR23514:SF3">
    <property type="entry name" value="BYPASS OF STOP CODON PROTEIN 6"/>
    <property type="match status" value="1"/>
</dbReference>
<evidence type="ECO:0000259" key="8">
    <source>
        <dbReference type="PROSITE" id="PS50850"/>
    </source>
</evidence>
<evidence type="ECO:0000313" key="9">
    <source>
        <dbReference type="EMBL" id="THC87252.1"/>
    </source>
</evidence>
<dbReference type="InterPro" id="IPR051788">
    <property type="entry name" value="MFS_Transporter"/>
</dbReference>
<dbReference type="AlphaFoldDB" id="A0A4S3IYI9"/>
<dbReference type="PROSITE" id="PS50850">
    <property type="entry name" value="MFS"/>
    <property type="match status" value="1"/>
</dbReference>
<keyword evidence="6 7" id="KW-0472">Membrane</keyword>
<evidence type="ECO:0000313" key="10">
    <source>
        <dbReference type="Proteomes" id="UP000308092"/>
    </source>
</evidence>
<feature type="transmembrane region" description="Helical" evidence="7">
    <location>
        <begin position="123"/>
        <end position="141"/>
    </location>
</feature>
<dbReference type="VEuPathDB" id="FungiDB:EYZ11_013302"/>
<keyword evidence="5 7" id="KW-1133">Transmembrane helix</keyword>
<dbReference type="EMBL" id="SOSA01001340">
    <property type="protein sequence ID" value="THC87252.1"/>
    <property type="molecule type" value="Genomic_DNA"/>
</dbReference>
<sequence length="417" mass="45529">MSRTYPSDDPTTPLLQSARAPREATYKIPESSRYVDGELGESELVLEKWNKPDVNKWRVLATFFSFIVVGANDGTYGALVPYLCNYYELDYATVSIVFLSPCLGYAIAALVSNWVHARFGQRGVAFLGSGFHIIAYASSAQHPPYPVLILIFVLAGLGNGLLDAAWNAWIGAMANSSRLMGILHGFYGLGAALAPLIATSLITTRGWHWYQYYYLMAGGATIEILTLVTAFWSARGRLVKEEYQGNIHGAHTKSSWKETLFNSLTIQSLAYPTTWIIYLFIFIYAGVETTVGGWIFTFLVRQRGMPEFTAGIATFIYWGGLTLGRVLLGFVTSYLQINKYTVATSVLICLAAHILFCLVEEINMSVIATALLGFFLGPLLPEAVIALANLLPKHLHIAGIGIAVALGSAGGRALVPV</sequence>
<dbReference type="Pfam" id="PF07690">
    <property type="entry name" value="MFS_1"/>
    <property type="match status" value="1"/>
</dbReference>
<keyword evidence="4 7" id="KW-0812">Transmembrane</keyword>
<feature type="transmembrane region" description="Helical" evidence="7">
    <location>
        <begin position="91"/>
        <end position="111"/>
    </location>
</feature>
<feature type="transmembrane region" description="Helical" evidence="7">
    <location>
        <begin position="275"/>
        <end position="296"/>
    </location>
</feature>
<evidence type="ECO:0000256" key="6">
    <source>
        <dbReference type="ARBA" id="ARBA00023136"/>
    </source>
</evidence>
<feature type="transmembrane region" description="Helical" evidence="7">
    <location>
        <begin position="147"/>
        <end position="170"/>
    </location>
</feature>
<dbReference type="InterPro" id="IPR020846">
    <property type="entry name" value="MFS_dom"/>
</dbReference>
<dbReference type="PANTHER" id="PTHR23514">
    <property type="entry name" value="BYPASS OF STOP CODON PROTEIN 6"/>
    <property type="match status" value="1"/>
</dbReference>
<gene>
    <name evidence="9" type="ORF">EYZ11_013302</name>
</gene>
<evidence type="ECO:0000256" key="5">
    <source>
        <dbReference type="ARBA" id="ARBA00022989"/>
    </source>
</evidence>
<evidence type="ECO:0000256" key="4">
    <source>
        <dbReference type="ARBA" id="ARBA00022692"/>
    </source>
</evidence>
<evidence type="ECO:0000256" key="3">
    <source>
        <dbReference type="ARBA" id="ARBA00022448"/>
    </source>
</evidence>
<protein>
    <recommendedName>
        <fullName evidence="8">Major facilitator superfamily (MFS) profile domain-containing protein</fullName>
    </recommendedName>
</protein>
<keyword evidence="10" id="KW-1185">Reference proteome</keyword>
<proteinExistence type="inferred from homology"/>
<dbReference type="GO" id="GO:0022857">
    <property type="term" value="F:transmembrane transporter activity"/>
    <property type="evidence" value="ECO:0007669"/>
    <property type="project" value="InterPro"/>
</dbReference>
<comment type="caution">
    <text evidence="9">The sequence shown here is derived from an EMBL/GenBank/DDBJ whole genome shotgun (WGS) entry which is preliminary data.</text>
</comment>
<keyword evidence="3" id="KW-0813">Transport</keyword>
<dbReference type="Proteomes" id="UP000308092">
    <property type="component" value="Unassembled WGS sequence"/>
</dbReference>
<dbReference type="GO" id="GO:0012505">
    <property type="term" value="C:endomembrane system"/>
    <property type="evidence" value="ECO:0007669"/>
    <property type="project" value="UniProtKB-SubCell"/>
</dbReference>
<feature type="domain" description="Major facilitator superfamily (MFS) profile" evidence="8">
    <location>
        <begin position="58"/>
        <end position="417"/>
    </location>
</feature>
<comment type="similarity">
    <text evidence="2">Belongs to the major facilitator superfamily.</text>
</comment>